<evidence type="ECO:0000259" key="1">
    <source>
        <dbReference type="Pfam" id="PF14240"/>
    </source>
</evidence>
<sequence>MALPMVEAVLATWLINSTGEVAPVIRDDAGIPVNVQSAELIKVDGVLHVRVEATGIPNYAHDINGADEVFLSGRPKADTDFRTGRPLVGVGSRVRFGDDIGYRSTGCDSEPGTGFGFWPPGPACPARQTWKASFPVRVVEAIDPEAQSLAAIGLWVNGVAVFGWSDGHSWLEQGTWHNLAPEAEVYDLDICPGHSAFGTYHHHSHPVCLAEQLADVGTDHSPVYGFALDGAPIAGPWAGAGLLARSSWTTRDYNSPNSSTGCGAAGLRTCLLVDQLDPTAGIVTTDRSGPSTTDNAQSLSGNTFITSSGFYMEDWYYEPSFNDGSEAALDEHNGHTGRLPGFSEPAYHYHVTRKVADDGSIVDTFPYYIGPTFYGVPSAAGLGPSSGGPGAGGP</sequence>
<protein>
    <recommendedName>
        <fullName evidence="1">YHYH domain-containing protein</fullName>
    </recommendedName>
</protein>
<dbReference type="EMBL" id="UINC01061213">
    <property type="protein sequence ID" value="SVB86552.1"/>
    <property type="molecule type" value="Genomic_DNA"/>
</dbReference>
<name>A0A382HHA4_9ZZZZ</name>
<reference evidence="2" key="1">
    <citation type="submission" date="2018-05" db="EMBL/GenBank/DDBJ databases">
        <authorList>
            <person name="Lanie J.A."/>
            <person name="Ng W.-L."/>
            <person name="Kazmierczak K.M."/>
            <person name="Andrzejewski T.M."/>
            <person name="Davidsen T.M."/>
            <person name="Wayne K.J."/>
            <person name="Tettelin H."/>
            <person name="Glass J.I."/>
            <person name="Rusch D."/>
            <person name="Podicherti R."/>
            <person name="Tsui H.-C.T."/>
            <person name="Winkler M.E."/>
        </authorList>
    </citation>
    <scope>NUCLEOTIDE SEQUENCE</scope>
</reference>
<gene>
    <name evidence="2" type="ORF">METZ01_LOCUS239406</name>
</gene>
<accession>A0A382HHA4</accession>
<dbReference type="InterPro" id="IPR025924">
    <property type="entry name" value="YHYH_dom"/>
</dbReference>
<evidence type="ECO:0000313" key="2">
    <source>
        <dbReference type="EMBL" id="SVB86552.1"/>
    </source>
</evidence>
<organism evidence="2">
    <name type="scientific">marine metagenome</name>
    <dbReference type="NCBI Taxonomy" id="408172"/>
    <lineage>
        <taxon>unclassified sequences</taxon>
        <taxon>metagenomes</taxon>
        <taxon>ecological metagenomes</taxon>
    </lineage>
</organism>
<dbReference type="Pfam" id="PF14240">
    <property type="entry name" value="YHYH"/>
    <property type="match status" value="1"/>
</dbReference>
<proteinExistence type="predicted"/>
<feature type="non-terminal residue" evidence="2">
    <location>
        <position position="394"/>
    </location>
</feature>
<dbReference type="AlphaFoldDB" id="A0A382HHA4"/>
<feature type="domain" description="YHYH" evidence="1">
    <location>
        <begin position="146"/>
        <end position="355"/>
    </location>
</feature>